<proteinExistence type="predicted"/>
<gene>
    <name evidence="1" type="primary">pstC</name>
    <name evidence="1" type="ORF">HHS34_007340</name>
</gene>
<name>A0ACD5HD84_9PROT</name>
<organism evidence="1 2">
    <name type="scientific">Acidithiobacillus montserratensis</name>
    <dbReference type="NCBI Taxonomy" id="2729135"/>
    <lineage>
        <taxon>Bacteria</taxon>
        <taxon>Pseudomonadati</taxon>
        <taxon>Pseudomonadota</taxon>
        <taxon>Acidithiobacillia</taxon>
        <taxon>Acidithiobacillales</taxon>
        <taxon>Acidithiobacillaceae</taxon>
        <taxon>Acidithiobacillus</taxon>
    </lineage>
</organism>
<dbReference type="EMBL" id="CP127526">
    <property type="protein sequence ID" value="XRI72273.1"/>
    <property type="molecule type" value="Genomic_DNA"/>
</dbReference>
<evidence type="ECO:0000313" key="2">
    <source>
        <dbReference type="Proteomes" id="UP001195965"/>
    </source>
</evidence>
<dbReference type="Proteomes" id="UP001195965">
    <property type="component" value="Chromosome"/>
</dbReference>
<reference evidence="1 2" key="1">
    <citation type="journal article" date="2021" name="ISME J.">
        <title>Genomic evolution of the class Acidithiobacillia: deep-branching Proteobacteria living in extreme acidic conditions.</title>
        <authorList>
            <person name="Moya-Beltran A."/>
            <person name="Beard S."/>
            <person name="Rojas-Villalobos C."/>
            <person name="Issotta F."/>
            <person name="Gallardo Y."/>
            <person name="Ulloa R."/>
            <person name="Giaveno A."/>
            <person name="Degli Esposti M."/>
            <person name="Johnson D.B."/>
            <person name="Quatrini R."/>
        </authorList>
    </citation>
    <scope>NUCLEOTIDE SEQUENCE [LARGE SCALE GENOMIC DNA]</scope>
    <source>
        <strain evidence="1 2">GG1-14</strain>
    </source>
</reference>
<evidence type="ECO:0000313" key="1">
    <source>
        <dbReference type="EMBL" id="XRI72273.1"/>
    </source>
</evidence>
<accession>A0ACD5HD84</accession>
<keyword evidence="2" id="KW-1185">Reference proteome</keyword>
<sequence length="349" mass="38149">MMPGTPGIMIPLPNNLIIFFFEYIRHFGKTVMKIPVFRISLIATASFLPISLILLVVFLVIYSWPAIEYNQFHFLWTNDWNLGNLYGNPVEVDGHQIMPGAKYGVWFLVVGTIVSSVLAMLMAMPVAVGAAYFLSEGIRKSWSGPLSLFVDLLAAIPSVVYGLWGYALLVPLFGNTIFPFLTDIFSFIPFLNGSPGSGYGLLTSAFVLAVMIIPLISATLRESIQMIEPALKEAGLSLGLTRPEVFWHIILPKLKKVLIGVGILALGRALGETMAVLMVSGNALNYLPGNIYAPISTMAAFIASQLDSALQDPTNMAVEALSEIALVLLLITILVNISARLILWMEKVR</sequence>
<protein>
    <submittedName>
        <fullName evidence="1">Phosphate ABC transporter permease subunit PstC</fullName>
    </submittedName>
</protein>